<reference evidence="1 2" key="1">
    <citation type="submission" date="2014-10" db="EMBL/GenBank/DDBJ databases">
        <title>Genome sequence of Ponticoccus sp. strain UMTAT08 isolated from clonal culture of toxic dinoflagellate Alexandrium tamiyavanichii.</title>
        <authorList>
            <person name="Gan H.Y."/>
            <person name="Muhd D.-D."/>
            <person name="Mohd Noor M.E."/>
            <person name="Yeong Y.S."/>
            <person name="Usup G."/>
        </authorList>
    </citation>
    <scope>NUCLEOTIDE SEQUENCE [LARGE SCALE GENOMIC DNA]</scope>
    <source>
        <strain evidence="1 2">UMTAT08</strain>
    </source>
</reference>
<dbReference type="Gene3D" id="3.40.50.300">
    <property type="entry name" value="P-loop containing nucleotide triphosphate hydrolases"/>
    <property type="match status" value="1"/>
</dbReference>
<dbReference type="Proteomes" id="UP000030960">
    <property type="component" value="Unassembled WGS sequence"/>
</dbReference>
<dbReference type="AlphaFoldDB" id="A0A0B3SDM9"/>
<dbReference type="InterPro" id="IPR040632">
    <property type="entry name" value="Sulfotransfer_4"/>
</dbReference>
<dbReference type="EMBL" id="JSUQ01000002">
    <property type="protein sequence ID" value="KHQ54836.1"/>
    <property type="molecule type" value="Genomic_DNA"/>
</dbReference>
<gene>
    <name evidence="1" type="ORF">OA50_00671</name>
</gene>
<organism evidence="1 2">
    <name type="scientific">Mameliella alba</name>
    <dbReference type="NCBI Taxonomy" id="561184"/>
    <lineage>
        <taxon>Bacteria</taxon>
        <taxon>Pseudomonadati</taxon>
        <taxon>Pseudomonadota</taxon>
        <taxon>Alphaproteobacteria</taxon>
        <taxon>Rhodobacterales</taxon>
        <taxon>Roseobacteraceae</taxon>
        <taxon>Mameliella</taxon>
    </lineage>
</organism>
<evidence type="ECO:0000313" key="1">
    <source>
        <dbReference type="EMBL" id="KHQ54836.1"/>
    </source>
</evidence>
<dbReference type="Pfam" id="PF17784">
    <property type="entry name" value="Sulfotransfer_4"/>
    <property type="match status" value="1"/>
</dbReference>
<accession>A0A0B3SDM9</accession>
<protein>
    <recommendedName>
        <fullName evidence="3">Sulfotransferase family protein</fullName>
    </recommendedName>
</protein>
<proteinExistence type="predicted"/>
<evidence type="ECO:0000313" key="2">
    <source>
        <dbReference type="Proteomes" id="UP000030960"/>
    </source>
</evidence>
<sequence length="219" mass="25346">MKPRFFQVGFNRCGTTSIADMLERQGLTAVHHSYLRDGEKRNIALTIADNLEQGRPPLDGMDDIDAFTDVEYTSEERIVEGYKHFREIAAAYPEMKFILNIRKRDDWIKSRLGFANYPERYAACYGLTREQVIEKWERDWDTHLAAVRAEIPAERLLIMDIDAPDPEAVNAFFDFDAGSAFRRRNKSINGPLAKWAQKALPKGLVKAVPNRWKNYLKDF</sequence>
<dbReference type="PANTHER" id="PTHR36978:SF4">
    <property type="entry name" value="P-LOOP CONTAINING NUCLEOSIDE TRIPHOSPHATE HYDROLASE PROTEIN"/>
    <property type="match status" value="1"/>
</dbReference>
<name>A0A0B3SDM9_9RHOB</name>
<dbReference type="SUPFAM" id="SSF52540">
    <property type="entry name" value="P-loop containing nucleoside triphosphate hydrolases"/>
    <property type="match status" value="1"/>
</dbReference>
<dbReference type="InterPro" id="IPR027417">
    <property type="entry name" value="P-loop_NTPase"/>
</dbReference>
<evidence type="ECO:0008006" key="3">
    <source>
        <dbReference type="Google" id="ProtNLM"/>
    </source>
</evidence>
<dbReference type="PANTHER" id="PTHR36978">
    <property type="entry name" value="P-LOOP CONTAINING NUCLEOTIDE TRIPHOSPHATE HYDROLASE"/>
    <property type="match status" value="1"/>
</dbReference>
<comment type="caution">
    <text evidence="1">The sequence shown here is derived from an EMBL/GenBank/DDBJ whole genome shotgun (WGS) entry which is preliminary data.</text>
</comment>
<dbReference type="RefSeq" id="WP_043137281.1">
    <property type="nucleotide sequence ID" value="NZ_JSUQ01000002.1"/>
</dbReference>
<keyword evidence="2" id="KW-1185">Reference proteome</keyword>